<dbReference type="GeneID" id="83016607"/>
<accession>A0A412FP57</accession>
<dbReference type="InterPro" id="IPR036590">
    <property type="entry name" value="SRAP-like"/>
</dbReference>
<evidence type="ECO:0000256" key="8">
    <source>
        <dbReference type="RuleBase" id="RU364100"/>
    </source>
</evidence>
<keyword evidence="4 8" id="KW-0378">Hydrolase</keyword>
<keyword evidence="6" id="KW-0238">DNA-binding</keyword>
<evidence type="ECO:0000313" key="9">
    <source>
        <dbReference type="EMBL" id="RGR69913.1"/>
    </source>
</evidence>
<dbReference type="GO" id="GO:0016829">
    <property type="term" value="F:lyase activity"/>
    <property type="evidence" value="ECO:0007669"/>
    <property type="project" value="UniProtKB-KW"/>
</dbReference>
<reference evidence="9 10" key="1">
    <citation type="submission" date="2018-08" db="EMBL/GenBank/DDBJ databases">
        <title>A genome reference for cultivated species of the human gut microbiota.</title>
        <authorList>
            <person name="Zou Y."/>
            <person name="Xue W."/>
            <person name="Luo G."/>
        </authorList>
    </citation>
    <scope>NUCLEOTIDE SEQUENCE [LARGE SCALE GENOMIC DNA]</scope>
    <source>
        <strain evidence="9 10">AF24-29</strain>
    </source>
</reference>
<proteinExistence type="inferred from homology"/>
<keyword evidence="3" id="KW-0227">DNA damage</keyword>
<dbReference type="EC" id="3.4.-.-" evidence="8"/>
<dbReference type="GO" id="GO:0008233">
    <property type="term" value="F:peptidase activity"/>
    <property type="evidence" value="ECO:0007669"/>
    <property type="project" value="UniProtKB-KW"/>
</dbReference>
<dbReference type="Pfam" id="PF02586">
    <property type="entry name" value="SRAP"/>
    <property type="match status" value="1"/>
</dbReference>
<keyword evidence="7" id="KW-0456">Lyase</keyword>
<dbReference type="GO" id="GO:0003697">
    <property type="term" value="F:single-stranded DNA binding"/>
    <property type="evidence" value="ECO:0007669"/>
    <property type="project" value="InterPro"/>
</dbReference>
<organism evidence="9 10">
    <name type="scientific">Holdemania filiformis</name>
    <dbReference type="NCBI Taxonomy" id="61171"/>
    <lineage>
        <taxon>Bacteria</taxon>
        <taxon>Bacillati</taxon>
        <taxon>Bacillota</taxon>
        <taxon>Erysipelotrichia</taxon>
        <taxon>Erysipelotrichales</taxon>
        <taxon>Erysipelotrichaceae</taxon>
        <taxon>Holdemania</taxon>
    </lineage>
</organism>
<dbReference type="Gene3D" id="3.90.1680.10">
    <property type="entry name" value="SOS response associated peptidase-like"/>
    <property type="match status" value="1"/>
</dbReference>
<dbReference type="PANTHER" id="PTHR13604">
    <property type="entry name" value="DC12-RELATED"/>
    <property type="match status" value="1"/>
</dbReference>
<dbReference type="InterPro" id="IPR003738">
    <property type="entry name" value="SRAP"/>
</dbReference>
<dbReference type="PANTHER" id="PTHR13604:SF0">
    <property type="entry name" value="ABASIC SITE PROCESSING PROTEIN HMCES"/>
    <property type="match status" value="1"/>
</dbReference>
<dbReference type="SUPFAM" id="SSF143081">
    <property type="entry name" value="BB1717-like"/>
    <property type="match status" value="1"/>
</dbReference>
<evidence type="ECO:0000256" key="5">
    <source>
        <dbReference type="ARBA" id="ARBA00023124"/>
    </source>
</evidence>
<name>A0A412FP57_9FIRM</name>
<dbReference type="EMBL" id="QRUP01000022">
    <property type="protein sequence ID" value="RGR69913.1"/>
    <property type="molecule type" value="Genomic_DNA"/>
</dbReference>
<evidence type="ECO:0000256" key="2">
    <source>
        <dbReference type="ARBA" id="ARBA00022670"/>
    </source>
</evidence>
<dbReference type="RefSeq" id="WP_117895836.1">
    <property type="nucleotide sequence ID" value="NZ_CABJCV010000022.1"/>
</dbReference>
<comment type="similarity">
    <text evidence="1 8">Belongs to the SOS response-associated peptidase family.</text>
</comment>
<evidence type="ECO:0000256" key="6">
    <source>
        <dbReference type="ARBA" id="ARBA00023125"/>
    </source>
</evidence>
<keyword evidence="10" id="KW-1185">Reference proteome</keyword>
<evidence type="ECO:0000256" key="1">
    <source>
        <dbReference type="ARBA" id="ARBA00008136"/>
    </source>
</evidence>
<dbReference type="AlphaFoldDB" id="A0A412FP57"/>
<evidence type="ECO:0000313" key="10">
    <source>
        <dbReference type="Proteomes" id="UP000284178"/>
    </source>
</evidence>
<sequence>MCGRYLFFDQNNARIRSLLALLERQLGDEPLSELSLGEVFPSQRTPVCLLSEQGEELVPAAMRWGFTHPTQKRLVINARSETAPRSRMFGESLRQRRCVICASGYYEWEKPSRKKILFTLPDQAMLCMAGFYRLEADGPHFVIMTRPALPELSAIHDRMPVVLNEEGALRYCQGEDRLHCASRLQVRPADRI</sequence>
<protein>
    <recommendedName>
        <fullName evidence="8">Abasic site processing protein</fullName>
        <ecNumber evidence="8">3.4.-.-</ecNumber>
    </recommendedName>
</protein>
<keyword evidence="5" id="KW-0190">Covalent protein-DNA linkage</keyword>
<gene>
    <name evidence="9" type="ORF">DWY25_14485</name>
</gene>
<evidence type="ECO:0000256" key="4">
    <source>
        <dbReference type="ARBA" id="ARBA00022801"/>
    </source>
</evidence>
<keyword evidence="2 8" id="KW-0645">Protease</keyword>
<dbReference type="Proteomes" id="UP000284178">
    <property type="component" value="Unassembled WGS sequence"/>
</dbReference>
<comment type="caution">
    <text evidence="9">The sequence shown here is derived from an EMBL/GenBank/DDBJ whole genome shotgun (WGS) entry which is preliminary data.</text>
</comment>
<evidence type="ECO:0000256" key="3">
    <source>
        <dbReference type="ARBA" id="ARBA00022763"/>
    </source>
</evidence>
<evidence type="ECO:0000256" key="7">
    <source>
        <dbReference type="ARBA" id="ARBA00023239"/>
    </source>
</evidence>
<dbReference type="GO" id="GO:0106300">
    <property type="term" value="P:protein-DNA covalent cross-linking repair"/>
    <property type="evidence" value="ECO:0007669"/>
    <property type="project" value="InterPro"/>
</dbReference>
<dbReference type="GO" id="GO:0006508">
    <property type="term" value="P:proteolysis"/>
    <property type="evidence" value="ECO:0007669"/>
    <property type="project" value="UniProtKB-KW"/>
</dbReference>